<protein>
    <submittedName>
        <fullName evidence="2">Uncharacterized protein</fullName>
    </submittedName>
</protein>
<name>A0ABY8G888_9GAMM</name>
<keyword evidence="1" id="KW-0812">Transmembrane</keyword>
<keyword evidence="1" id="KW-0472">Membrane</keyword>
<evidence type="ECO:0000313" key="2">
    <source>
        <dbReference type="EMBL" id="WFN56156.1"/>
    </source>
</evidence>
<evidence type="ECO:0000256" key="1">
    <source>
        <dbReference type="SAM" id="Phobius"/>
    </source>
</evidence>
<keyword evidence="3" id="KW-1185">Reference proteome</keyword>
<keyword evidence="1" id="KW-1133">Transmembrane helix</keyword>
<dbReference type="EMBL" id="CP114280">
    <property type="protein sequence ID" value="WFN56156.1"/>
    <property type="molecule type" value="Genomic_DNA"/>
</dbReference>
<feature type="transmembrane region" description="Helical" evidence="1">
    <location>
        <begin position="27"/>
        <end position="47"/>
    </location>
</feature>
<dbReference type="PROSITE" id="PS51257">
    <property type="entry name" value="PROKAR_LIPOPROTEIN"/>
    <property type="match status" value="1"/>
</dbReference>
<accession>A0ABY8G888</accession>
<evidence type="ECO:0000313" key="3">
    <source>
        <dbReference type="Proteomes" id="UP001219630"/>
    </source>
</evidence>
<sequence length="105" mass="11843">MMKHNSNKKLTPLQPILPGTSACAEKAFLIVIIITITSMAGISRLVHPPIIESGALMRLIVVYRATVVRSFDLPQSLTRFRLTLSEVFVILQPTFYSQTNSWWNI</sequence>
<organism evidence="2 3">
    <name type="scientific">Dickeya lacustris</name>
    <dbReference type="NCBI Taxonomy" id="2259638"/>
    <lineage>
        <taxon>Bacteria</taxon>
        <taxon>Pseudomonadati</taxon>
        <taxon>Pseudomonadota</taxon>
        <taxon>Gammaproteobacteria</taxon>
        <taxon>Enterobacterales</taxon>
        <taxon>Pectobacteriaceae</taxon>
        <taxon>Dickeya</taxon>
    </lineage>
</organism>
<proteinExistence type="predicted"/>
<dbReference type="Proteomes" id="UP001219630">
    <property type="component" value="Chromosome"/>
</dbReference>
<reference evidence="2 3" key="1">
    <citation type="submission" date="2022-12" db="EMBL/GenBank/DDBJ databases">
        <title>Complete genome sequencing of Dickeya lacustris type strain LMG30899.</title>
        <authorList>
            <person name="Dobhal S."/>
            <person name="Arizala D."/>
            <person name="Arif M."/>
        </authorList>
    </citation>
    <scope>NUCLEOTIDE SEQUENCE [LARGE SCALE GENOMIC DNA]</scope>
    <source>
        <strain evidence="2 3">LMG30899</strain>
    </source>
</reference>
<dbReference type="RefSeq" id="WP_125259605.1">
    <property type="nucleotide sequence ID" value="NZ_CP114280.1"/>
</dbReference>
<gene>
    <name evidence="2" type="ORF">O1Q98_02200</name>
</gene>